<dbReference type="InterPro" id="IPR005835">
    <property type="entry name" value="NTP_transferase_dom"/>
</dbReference>
<keyword evidence="2" id="KW-0808">Transferase</keyword>
<dbReference type="Gene3D" id="3.90.550.10">
    <property type="entry name" value="Spore Coat Polysaccharide Biosynthesis Protein SpsA, Chain A"/>
    <property type="match status" value="1"/>
</dbReference>
<dbReference type="Pfam" id="PF00483">
    <property type="entry name" value="NTP_transferase"/>
    <property type="match status" value="1"/>
</dbReference>
<gene>
    <name evidence="2" type="ORF">SAMN05443144_10183</name>
</gene>
<sequence>MKVVLFCGGLGMRMRDYSEKVPKPMVKLGYRPLLWNVMKYYAHFGHKDFILCLGYKGDYIKRYFVEYEEYTSNDFILNDGGREVKLLNSDLDDWNITFVDTGMTSSVGERLMKVRPYLEGEDMFLANYADGLSDLPLDKMIDNFKSIDKIGSFLAYQPTQSFHVVDLEDDGEVNGISPISQSGLWINAGYFIFKQEIFDYMKEGEDLVVEPFQRLIRLNQLYGYKYDGFWAAMDTFKDKQLLDDLYAEGKTPWKVWSENNRVAQNGVKELC</sequence>
<name>A0A1M4SNL8_9BACT</name>
<organism evidence="2 3">
    <name type="scientific">Fodinibius roseus</name>
    <dbReference type="NCBI Taxonomy" id="1194090"/>
    <lineage>
        <taxon>Bacteria</taxon>
        <taxon>Pseudomonadati</taxon>
        <taxon>Balneolota</taxon>
        <taxon>Balneolia</taxon>
        <taxon>Balneolales</taxon>
        <taxon>Balneolaceae</taxon>
        <taxon>Fodinibius</taxon>
    </lineage>
</organism>
<evidence type="ECO:0000259" key="1">
    <source>
        <dbReference type="Pfam" id="PF00483"/>
    </source>
</evidence>
<dbReference type="SUPFAM" id="SSF53448">
    <property type="entry name" value="Nucleotide-diphospho-sugar transferases"/>
    <property type="match status" value="1"/>
</dbReference>
<reference evidence="2 3" key="1">
    <citation type="submission" date="2016-11" db="EMBL/GenBank/DDBJ databases">
        <authorList>
            <person name="Jaros S."/>
            <person name="Januszkiewicz K."/>
            <person name="Wedrychowicz H."/>
        </authorList>
    </citation>
    <scope>NUCLEOTIDE SEQUENCE [LARGE SCALE GENOMIC DNA]</scope>
    <source>
        <strain evidence="2 3">DSM 21986</strain>
    </source>
</reference>
<dbReference type="AlphaFoldDB" id="A0A1M4SNL8"/>
<dbReference type="PANTHER" id="PTHR47183">
    <property type="entry name" value="GLUCOSE-1-PHOSPHATE CYTIDYLYLTRANSFERASE-RELATED"/>
    <property type="match status" value="1"/>
</dbReference>
<evidence type="ECO:0000313" key="3">
    <source>
        <dbReference type="Proteomes" id="UP000184041"/>
    </source>
</evidence>
<protein>
    <submittedName>
        <fullName evidence="2">Glucose-1-phosphate cytidylyltransferase</fullName>
    </submittedName>
</protein>
<accession>A0A1M4SNL8</accession>
<dbReference type="InterPro" id="IPR029044">
    <property type="entry name" value="Nucleotide-diphossugar_trans"/>
</dbReference>
<dbReference type="GO" id="GO:0047343">
    <property type="term" value="F:glucose-1-phosphate cytidylyltransferase activity"/>
    <property type="evidence" value="ECO:0007669"/>
    <property type="project" value="InterPro"/>
</dbReference>
<dbReference type="RefSeq" id="WP_073058841.1">
    <property type="nucleotide sequence ID" value="NZ_FQUS01000001.1"/>
</dbReference>
<dbReference type="STRING" id="1194090.SAMN05443144_10183"/>
<dbReference type="EMBL" id="FQUS01000001">
    <property type="protein sequence ID" value="SHE33791.1"/>
    <property type="molecule type" value="Genomic_DNA"/>
</dbReference>
<feature type="domain" description="Nucleotidyl transferase" evidence="1">
    <location>
        <begin position="3"/>
        <end position="228"/>
    </location>
</feature>
<dbReference type="InterPro" id="IPR013446">
    <property type="entry name" value="G1P_cyt_trans-like"/>
</dbReference>
<dbReference type="Proteomes" id="UP000184041">
    <property type="component" value="Unassembled WGS sequence"/>
</dbReference>
<keyword evidence="2" id="KW-0548">Nucleotidyltransferase</keyword>
<keyword evidence="3" id="KW-1185">Reference proteome</keyword>
<evidence type="ECO:0000313" key="2">
    <source>
        <dbReference type="EMBL" id="SHE33791.1"/>
    </source>
</evidence>
<dbReference type="OrthoDB" id="9813880at2"/>
<proteinExistence type="predicted"/>
<dbReference type="PANTHER" id="PTHR47183:SF3">
    <property type="entry name" value="TRANSFERASE"/>
    <property type="match status" value="1"/>
</dbReference>